<dbReference type="InterPro" id="IPR000531">
    <property type="entry name" value="Beta-barrel_TonB"/>
</dbReference>
<gene>
    <name evidence="13" type="ORF">DI392_16005</name>
</gene>
<evidence type="ECO:0000256" key="5">
    <source>
        <dbReference type="ARBA" id="ARBA00023077"/>
    </source>
</evidence>
<evidence type="ECO:0000259" key="12">
    <source>
        <dbReference type="Pfam" id="PF07715"/>
    </source>
</evidence>
<evidence type="ECO:0000256" key="7">
    <source>
        <dbReference type="ARBA" id="ARBA00023237"/>
    </source>
</evidence>
<feature type="region of interest" description="Disordered" evidence="10">
    <location>
        <begin position="212"/>
        <end position="233"/>
    </location>
</feature>
<dbReference type="RefSeq" id="WP_109320707.1">
    <property type="nucleotide sequence ID" value="NZ_QFWT01000010.1"/>
</dbReference>
<dbReference type="InterPro" id="IPR039426">
    <property type="entry name" value="TonB-dep_rcpt-like"/>
</dbReference>
<dbReference type="Pfam" id="PF00593">
    <property type="entry name" value="TonB_dep_Rec_b-barrel"/>
    <property type="match status" value="1"/>
</dbReference>
<evidence type="ECO:0000313" key="13">
    <source>
        <dbReference type="EMBL" id="PWI32183.1"/>
    </source>
</evidence>
<dbReference type="Proteomes" id="UP000245362">
    <property type="component" value="Unassembled WGS sequence"/>
</dbReference>
<dbReference type="GO" id="GO:0044718">
    <property type="term" value="P:siderophore transmembrane transport"/>
    <property type="evidence" value="ECO:0007669"/>
    <property type="project" value="TreeGrafter"/>
</dbReference>
<evidence type="ECO:0000256" key="3">
    <source>
        <dbReference type="ARBA" id="ARBA00022452"/>
    </source>
</evidence>
<keyword evidence="5 9" id="KW-0798">TonB box</keyword>
<dbReference type="InterPro" id="IPR037066">
    <property type="entry name" value="Plug_dom_sf"/>
</dbReference>
<dbReference type="GO" id="GO:0009279">
    <property type="term" value="C:cell outer membrane"/>
    <property type="evidence" value="ECO:0007669"/>
    <property type="project" value="UniProtKB-SubCell"/>
</dbReference>
<organism evidence="13 14">
    <name type="scientific">Vibrio albus</name>
    <dbReference type="NCBI Taxonomy" id="2200953"/>
    <lineage>
        <taxon>Bacteria</taxon>
        <taxon>Pseudomonadati</taxon>
        <taxon>Pseudomonadota</taxon>
        <taxon>Gammaproteobacteria</taxon>
        <taxon>Vibrionales</taxon>
        <taxon>Vibrionaceae</taxon>
        <taxon>Vibrio</taxon>
    </lineage>
</organism>
<dbReference type="PANTHER" id="PTHR30069:SF27">
    <property type="entry name" value="BLL4766 PROTEIN"/>
    <property type="match status" value="1"/>
</dbReference>
<feature type="domain" description="TonB-dependent receptor-like beta-barrel" evidence="11">
    <location>
        <begin position="273"/>
        <end position="651"/>
    </location>
</feature>
<dbReference type="EMBL" id="QFWT01000010">
    <property type="protein sequence ID" value="PWI32183.1"/>
    <property type="molecule type" value="Genomic_DNA"/>
</dbReference>
<feature type="domain" description="TonB-dependent receptor plug" evidence="12">
    <location>
        <begin position="50"/>
        <end position="158"/>
    </location>
</feature>
<evidence type="ECO:0000256" key="1">
    <source>
        <dbReference type="ARBA" id="ARBA00004571"/>
    </source>
</evidence>
<dbReference type="InterPro" id="IPR012910">
    <property type="entry name" value="Plug_dom"/>
</dbReference>
<sequence length="684" mass="76446">MQSKQCSILFFSLISPLVWGNSELPSLDLDKLMAADIRTTSVMKRVQNASETAASLYVLTNQELIMSGVTSVPQALSLVPGVQVRRIDANQYAITTRAPAGRYSSKTLVMIDGQSIYNPSFAGVYWEALDIPIYDIERIEVIRGQGGLLWGSNATNGVVNIITKHSEDTRGVLFQARTGSDIDNSVDFRLGGELGNRSTFRLYASSELADPSEQGVRITPTDSHEKKSAGGRIDISTDDSTSLLVQGQYSDVSIGQGVRLSDPDTNERMDVVDTNRRKHAQLMMRLEQRLSDDVNHTLQASWAMQQGKQVYYHEDFNFYDIDYHMNTLLNGWQFDWGVNYRYNDLSSEPVLYTDSLNDEDEFSLYGAYVQAQFDLIPDELKLVIGNKSEHNSYTGWEHQPMARLTWISTPKHTAWAAVSQSVRIPCLLEYDLAVDSLGPKVGNYITTPDTMLNEQRLNAEIRGTTDAKAEHSVSTELGYRYTGNDWTMDLSVFRTEANNVLAVSNHLDPENALEQAGIAMSVGDFNSVNEIISNSTLVYQLGYTAELESYGGEVVLGWKAADNVKAELGYSQTTYDYSLAPDTASAVGFSSDLQQIFLKGSVHLYDEHTLYAVFRVEDGEAYSTDDFSTLDLTWNWQIAQNYSFTLTGNNLFYGRHLEYSNTSESFTIPTYIEPSVVARIKAEF</sequence>
<reference evidence="13 14" key="1">
    <citation type="submission" date="2018-05" db="EMBL/GenBank/DDBJ databases">
        <title>Vibrio limimaris sp. nov., isolated from marine sediment.</title>
        <authorList>
            <person name="Li C.-M."/>
        </authorList>
    </citation>
    <scope>NUCLEOTIDE SEQUENCE [LARGE SCALE GENOMIC DNA]</scope>
    <source>
        <strain evidence="13 14">E4404</strain>
    </source>
</reference>
<comment type="subcellular location">
    <subcellularLocation>
        <location evidence="1 8">Cell outer membrane</location>
        <topology evidence="1 8">Multi-pass membrane protein</topology>
    </subcellularLocation>
</comment>
<evidence type="ECO:0000256" key="9">
    <source>
        <dbReference type="RuleBase" id="RU003357"/>
    </source>
</evidence>
<name>A0A2U3B5V7_9VIBR</name>
<dbReference type="PANTHER" id="PTHR30069">
    <property type="entry name" value="TONB-DEPENDENT OUTER MEMBRANE RECEPTOR"/>
    <property type="match status" value="1"/>
</dbReference>
<dbReference type="Gene3D" id="2.170.130.10">
    <property type="entry name" value="TonB-dependent receptor, plug domain"/>
    <property type="match status" value="1"/>
</dbReference>
<dbReference type="PROSITE" id="PS52016">
    <property type="entry name" value="TONB_DEPENDENT_REC_3"/>
    <property type="match status" value="1"/>
</dbReference>
<keyword evidence="14" id="KW-1185">Reference proteome</keyword>
<evidence type="ECO:0000313" key="14">
    <source>
        <dbReference type="Proteomes" id="UP000245362"/>
    </source>
</evidence>
<evidence type="ECO:0000256" key="2">
    <source>
        <dbReference type="ARBA" id="ARBA00022448"/>
    </source>
</evidence>
<evidence type="ECO:0000256" key="6">
    <source>
        <dbReference type="ARBA" id="ARBA00023136"/>
    </source>
</evidence>
<dbReference type="GO" id="GO:0015344">
    <property type="term" value="F:siderophore uptake transmembrane transporter activity"/>
    <property type="evidence" value="ECO:0007669"/>
    <property type="project" value="TreeGrafter"/>
</dbReference>
<evidence type="ECO:0000256" key="8">
    <source>
        <dbReference type="PROSITE-ProRule" id="PRU01360"/>
    </source>
</evidence>
<dbReference type="Gene3D" id="2.40.170.20">
    <property type="entry name" value="TonB-dependent receptor, beta-barrel domain"/>
    <property type="match status" value="1"/>
</dbReference>
<comment type="similarity">
    <text evidence="8 9">Belongs to the TonB-dependent receptor family.</text>
</comment>
<dbReference type="SUPFAM" id="SSF56935">
    <property type="entry name" value="Porins"/>
    <property type="match status" value="1"/>
</dbReference>
<keyword evidence="4 8" id="KW-0812">Transmembrane</keyword>
<keyword evidence="3 8" id="KW-1134">Transmembrane beta strand</keyword>
<comment type="caution">
    <text evidence="13">The sequence shown here is derived from an EMBL/GenBank/DDBJ whole genome shotgun (WGS) entry which is preliminary data.</text>
</comment>
<protein>
    <submittedName>
        <fullName evidence="13">Ligand-gated channel protein</fullName>
    </submittedName>
</protein>
<accession>A0A2U3B5V7</accession>
<proteinExistence type="inferred from homology"/>
<dbReference type="InterPro" id="IPR036942">
    <property type="entry name" value="Beta-barrel_TonB_sf"/>
</dbReference>
<evidence type="ECO:0000256" key="10">
    <source>
        <dbReference type="SAM" id="MobiDB-lite"/>
    </source>
</evidence>
<evidence type="ECO:0000259" key="11">
    <source>
        <dbReference type="Pfam" id="PF00593"/>
    </source>
</evidence>
<evidence type="ECO:0000256" key="4">
    <source>
        <dbReference type="ARBA" id="ARBA00022692"/>
    </source>
</evidence>
<dbReference type="OrthoDB" id="9758929at2"/>
<keyword evidence="6 8" id="KW-0472">Membrane</keyword>
<keyword evidence="2 8" id="KW-0813">Transport</keyword>
<dbReference type="AlphaFoldDB" id="A0A2U3B5V7"/>
<dbReference type="Pfam" id="PF07715">
    <property type="entry name" value="Plug"/>
    <property type="match status" value="1"/>
</dbReference>
<keyword evidence="7 8" id="KW-0998">Cell outer membrane</keyword>